<sequence>MKFKKTVVLSFSPTGGTAKAARLLAEGLAQPVEFLDVTAMAAEHDFQPGTLAVLAVPVYGGRVPEPALERIRACRGNGTPAVLAAVYGNREFEDALLELEETARNSGFVPVAGAALIAEHSIFRKVAAGRPDDKDAAAIADFAAAISARLEAAGDVGQIPAPEFPGNRPYRKFDGVPMKPKAGSACIRCGRCAAGCPVQAIPASAPDQTDTSKCITCMQCVRNCPTGARQLNKLMFVAAEAGFVAKNSARKEPKLYL</sequence>
<dbReference type="InterPro" id="IPR017900">
    <property type="entry name" value="4Fe4S_Fe_S_CS"/>
</dbReference>
<dbReference type="PROSITE" id="PS00198">
    <property type="entry name" value="4FE4S_FER_1"/>
    <property type="match status" value="1"/>
</dbReference>
<evidence type="ECO:0000256" key="3">
    <source>
        <dbReference type="ARBA" id="ARBA00023014"/>
    </source>
</evidence>
<dbReference type="InterPro" id="IPR017896">
    <property type="entry name" value="4Fe4S_Fe-S-bd"/>
</dbReference>
<name>A0A9D2J0C3_9FIRM</name>
<evidence type="ECO:0000313" key="6">
    <source>
        <dbReference type="Proteomes" id="UP000824035"/>
    </source>
</evidence>
<gene>
    <name evidence="5" type="ORF">H9813_07680</name>
</gene>
<dbReference type="AlphaFoldDB" id="A0A9D2J0C3"/>
<evidence type="ECO:0000256" key="1">
    <source>
        <dbReference type="ARBA" id="ARBA00022723"/>
    </source>
</evidence>
<reference evidence="5" key="2">
    <citation type="submission" date="2021-04" db="EMBL/GenBank/DDBJ databases">
        <authorList>
            <person name="Gilroy R."/>
        </authorList>
    </citation>
    <scope>NUCLEOTIDE SEQUENCE</scope>
    <source>
        <strain evidence="5">ChiGjej4B4-18154</strain>
    </source>
</reference>
<keyword evidence="3" id="KW-0411">Iron-sulfur</keyword>
<dbReference type="SUPFAM" id="SSF52218">
    <property type="entry name" value="Flavoproteins"/>
    <property type="match status" value="1"/>
</dbReference>
<feature type="domain" description="4Fe-4S ferredoxin-type" evidence="4">
    <location>
        <begin position="205"/>
        <end position="234"/>
    </location>
</feature>
<dbReference type="GO" id="GO:0051536">
    <property type="term" value="F:iron-sulfur cluster binding"/>
    <property type="evidence" value="ECO:0007669"/>
    <property type="project" value="UniProtKB-KW"/>
</dbReference>
<protein>
    <submittedName>
        <fullName evidence="5">4Fe-4S binding protein</fullName>
    </submittedName>
</protein>
<dbReference type="PANTHER" id="PTHR43122">
    <property type="entry name" value="FERREDOXIN SUBUNIT OF PYRUVATE:FLAVODOXIN OXIDOREDUCTASE-RELATED"/>
    <property type="match status" value="1"/>
</dbReference>
<dbReference type="Proteomes" id="UP000824035">
    <property type="component" value="Unassembled WGS sequence"/>
</dbReference>
<comment type="caution">
    <text evidence="5">The sequence shown here is derived from an EMBL/GenBank/DDBJ whole genome shotgun (WGS) entry which is preliminary data.</text>
</comment>
<proteinExistence type="predicted"/>
<dbReference type="GO" id="GO:0046872">
    <property type="term" value="F:metal ion binding"/>
    <property type="evidence" value="ECO:0007669"/>
    <property type="project" value="UniProtKB-KW"/>
</dbReference>
<dbReference type="PROSITE" id="PS51379">
    <property type="entry name" value="4FE4S_FER_2"/>
    <property type="match status" value="2"/>
</dbReference>
<evidence type="ECO:0000259" key="4">
    <source>
        <dbReference type="PROSITE" id="PS51379"/>
    </source>
</evidence>
<dbReference type="EMBL" id="DXBV01000074">
    <property type="protein sequence ID" value="HIZ31089.1"/>
    <property type="molecule type" value="Genomic_DNA"/>
</dbReference>
<dbReference type="Gene3D" id="3.40.50.360">
    <property type="match status" value="1"/>
</dbReference>
<evidence type="ECO:0000256" key="2">
    <source>
        <dbReference type="ARBA" id="ARBA00023004"/>
    </source>
</evidence>
<keyword evidence="1" id="KW-0479">Metal-binding</keyword>
<evidence type="ECO:0000313" key="5">
    <source>
        <dbReference type="EMBL" id="HIZ31089.1"/>
    </source>
</evidence>
<dbReference type="InterPro" id="IPR029039">
    <property type="entry name" value="Flavoprotein-like_sf"/>
</dbReference>
<dbReference type="Pfam" id="PF13187">
    <property type="entry name" value="Fer4_9"/>
    <property type="match status" value="1"/>
</dbReference>
<dbReference type="PANTHER" id="PTHR43122:SF1">
    <property type="entry name" value="IRON-SULFUR-BINDING PROTEIN"/>
    <property type="match status" value="1"/>
</dbReference>
<dbReference type="Gene3D" id="3.30.70.20">
    <property type="match status" value="1"/>
</dbReference>
<dbReference type="SUPFAM" id="SSF54862">
    <property type="entry name" value="4Fe-4S ferredoxins"/>
    <property type="match status" value="1"/>
</dbReference>
<organism evidence="5 6">
    <name type="scientific">Candidatus Allofournierella merdipullorum</name>
    <dbReference type="NCBI Taxonomy" id="2838595"/>
    <lineage>
        <taxon>Bacteria</taxon>
        <taxon>Bacillati</taxon>
        <taxon>Bacillota</taxon>
        <taxon>Clostridia</taxon>
        <taxon>Eubacteriales</taxon>
        <taxon>Oscillospiraceae</taxon>
        <taxon>Allofournierella</taxon>
    </lineage>
</organism>
<reference evidence="5" key="1">
    <citation type="journal article" date="2021" name="PeerJ">
        <title>Extensive microbial diversity within the chicken gut microbiome revealed by metagenomics and culture.</title>
        <authorList>
            <person name="Gilroy R."/>
            <person name="Ravi A."/>
            <person name="Getino M."/>
            <person name="Pursley I."/>
            <person name="Horton D.L."/>
            <person name="Alikhan N.F."/>
            <person name="Baker D."/>
            <person name="Gharbi K."/>
            <person name="Hall N."/>
            <person name="Watson M."/>
            <person name="Adriaenssens E.M."/>
            <person name="Foster-Nyarko E."/>
            <person name="Jarju S."/>
            <person name="Secka A."/>
            <person name="Antonio M."/>
            <person name="Oren A."/>
            <person name="Chaudhuri R.R."/>
            <person name="La Ragione R."/>
            <person name="Hildebrand F."/>
            <person name="Pallen M.J."/>
        </authorList>
    </citation>
    <scope>NUCLEOTIDE SEQUENCE</scope>
    <source>
        <strain evidence="5">ChiGjej4B4-18154</strain>
    </source>
</reference>
<accession>A0A9D2J0C3</accession>
<feature type="domain" description="4Fe-4S ferredoxin-type" evidence="4">
    <location>
        <begin position="176"/>
        <end position="201"/>
    </location>
</feature>
<keyword evidence="2" id="KW-0408">Iron</keyword>